<dbReference type="InterPro" id="IPR027995">
    <property type="entry name" value="Galactosyl_T_N"/>
</dbReference>
<dbReference type="PRINTS" id="PR02050">
    <property type="entry name" value="B14GALTRFASE"/>
</dbReference>
<comment type="caution">
    <text evidence="15">The sequence shown here is derived from an EMBL/GenBank/DDBJ whole genome shotgun (WGS) entry which is preliminary data.</text>
</comment>
<keyword evidence="16" id="KW-1185">Reference proteome</keyword>
<evidence type="ECO:0000256" key="11">
    <source>
        <dbReference type="RuleBase" id="RU368121"/>
    </source>
</evidence>
<dbReference type="EC" id="2.4.1.-" evidence="11"/>
<feature type="domain" description="Galactosyltransferase N-terminal" evidence="14">
    <location>
        <begin position="135"/>
        <end position="269"/>
    </location>
</feature>
<dbReference type="Gene3D" id="3.90.550.10">
    <property type="entry name" value="Spore Coat Polysaccharide Biosynthesis Protein SpsA, Chain A"/>
    <property type="match status" value="1"/>
</dbReference>
<gene>
    <name evidence="15" type="ORF">BOX15_Mlig002157g2</name>
</gene>
<evidence type="ECO:0000256" key="10">
    <source>
        <dbReference type="ARBA" id="ARBA00023180"/>
    </source>
</evidence>
<keyword evidence="7 11" id="KW-0735">Signal-anchor</keyword>
<keyword evidence="5 11" id="KW-0808">Transferase</keyword>
<dbReference type="InterPro" id="IPR003859">
    <property type="entry name" value="Galactosyl_T"/>
</dbReference>
<evidence type="ECO:0000256" key="5">
    <source>
        <dbReference type="ARBA" id="ARBA00022679"/>
    </source>
</evidence>
<name>A0A267FCH0_9PLAT</name>
<evidence type="ECO:0000256" key="3">
    <source>
        <dbReference type="ARBA" id="ARBA00005735"/>
    </source>
</evidence>
<organism evidence="15 16">
    <name type="scientific">Macrostomum lignano</name>
    <dbReference type="NCBI Taxonomy" id="282301"/>
    <lineage>
        <taxon>Eukaryota</taxon>
        <taxon>Metazoa</taxon>
        <taxon>Spiralia</taxon>
        <taxon>Lophotrochozoa</taxon>
        <taxon>Platyhelminthes</taxon>
        <taxon>Rhabditophora</taxon>
        <taxon>Macrostomorpha</taxon>
        <taxon>Macrostomida</taxon>
        <taxon>Macrostomidae</taxon>
        <taxon>Macrostomum</taxon>
    </lineage>
</organism>
<dbReference type="Proteomes" id="UP000215902">
    <property type="component" value="Unassembled WGS sequence"/>
</dbReference>
<keyword evidence="4 11" id="KW-0328">Glycosyltransferase</keyword>
<evidence type="ECO:0000313" key="16">
    <source>
        <dbReference type="Proteomes" id="UP000215902"/>
    </source>
</evidence>
<evidence type="ECO:0000256" key="12">
    <source>
        <dbReference type="SAM" id="MobiDB-lite"/>
    </source>
</evidence>
<dbReference type="GO" id="GO:0006688">
    <property type="term" value="P:glycosphingolipid biosynthetic process"/>
    <property type="evidence" value="ECO:0007669"/>
    <property type="project" value="TreeGrafter"/>
</dbReference>
<dbReference type="GO" id="GO:0016020">
    <property type="term" value="C:membrane"/>
    <property type="evidence" value="ECO:0007669"/>
    <property type="project" value="UniProtKB-SubCell"/>
</dbReference>
<dbReference type="GO" id="GO:0008378">
    <property type="term" value="F:galactosyltransferase activity"/>
    <property type="evidence" value="ECO:0007669"/>
    <property type="project" value="TreeGrafter"/>
</dbReference>
<feature type="domain" description="Galactosyltransferase C-terminal" evidence="13">
    <location>
        <begin position="274"/>
        <end position="350"/>
    </location>
</feature>
<comment type="similarity">
    <text evidence="3 11">Belongs to the glycosyltransferase 7 family.</text>
</comment>
<dbReference type="GO" id="GO:0005794">
    <property type="term" value="C:Golgi apparatus"/>
    <property type="evidence" value="ECO:0007669"/>
    <property type="project" value="TreeGrafter"/>
</dbReference>
<feature type="non-terminal residue" evidence="15">
    <location>
        <position position="1"/>
    </location>
</feature>
<dbReference type="GO" id="GO:0005975">
    <property type="term" value="P:carbohydrate metabolic process"/>
    <property type="evidence" value="ECO:0007669"/>
    <property type="project" value="InterPro"/>
</dbReference>
<keyword evidence="8 11" id="KW-1133">Transmembrane helix</keyword>
<dbReference type="InterPro" id="IPR027791">
    <property type="entry name" value="Galactosyl_T_C"/>
</dbReference>
<dbReference type="OrthoDB" id="10016069at2759"/>
<evidence type="ECO:0000259" key="14">
    <source>
        <dbReference type="Pfam" id="PF13733"/>
    </source>
</evidence>
<accession>A0A267FCH0</accession>
<dbReference type="Pfam" id="PF13733">
    <property type="entry name" value="Glyco_transf_7N"/>
    <property type="match status" value="1"/>
</dbReference>
<reference evidence="15 16" key="1">
    <citation type="submission" date="2017-06" db="EMBL/GenBank/DDBJ databases">
        <title>A platform for efficient transgenesis in Macrostomum lignano, a flatworm model organism for stem cell research.</title>
        <authorList>
            <person name="Berezikov E."/>
        </authorList>
    </citation>
    <scope>NUCLEOTIDE SEQUENCE [LARGE SCALE GENOMIC DNA]</scope>
    <source>
        <strain evidence="15">DV1</strain>
        <tissue evidence="15">Whole organism</tissue>
    </source>
</reference>
<dbReference type="PANTHER" id="PTHR19300">
    <property type="entry name" value="BETA-1,4-GALACTOSYLTRANSFERASE"/>
    <property type="match status" value="1"/>
</dbReference>
<evidence type="ECO:0000259" key="13">
    <source>
        <dbReference type="Pfam" id="PF02709"/>
    </source>
</evidence>
<proteinExistence type="inferred from homology"/>
<comment type="subcellular location">
    <subcellularLocation>
        <location evidence="1">Membrane</location>
        <topology evidence="1">Single-pass type II membrane protein</topology>
    </subcellularLocation>
</comment>
<dbReference type="GO" id="GO:0033842">
    <property type="term" value="F:N-acetyl-beta-glucosaminyl-derivative 4-beta-N-acetylgalactosaminyltransferase activity"/>
    <property type="evidence" value="ECO:0007669"/>
    <property type="project" value="TreeGrafter"/>
</dbReference>
<evidence type="ECO:0000256" key="9">
    <source>
        <dbReference type="ARBA" id="ARBA00023136"/>
    </source>
</evidence>
<dbReference type="EMBL" id="NIVC01001164">
    <property type="protein sequence ID" value="PAA71456.1"/>
    <property type="molecule type" value="Genomic_DNA"/>
</dbReference>
<dbReference type="UniPathway" id="UPA00378"/>
<dbReference type="CDD" id="cd00899">
    <property type="entry name" value="b4GalT"/>
    <property type="match status" value="1"/>
</dbReference>
<evidence type="ECO:0000313" key="15">
    <source>
        <dbReference type="EMBL" id="PAA71456.1"/>
    </source>
</evidence>
<comment type="pathway">
    <text evidence="2 11">Protein modification; protein glycosylation.</text>
</comment>
<dbReference type="Pfam" id="PF02709">
    <property type="entry name" value="Glyco_transf_7C"/>
    <property type="match status" value="1"/>
</dbReference>
<dbReference type="AlphaFoldDB" id="A0A267FCH0"/>
<comment type="function">
    <text evidence="11">Catalyses the transfer of galactose onto proteins or lipids.</text>
</comment>
<feature type="region of interest" description="Disordered" evidence="12">
    <location>
        <begin position="1"/>
        <end position="21"/>
    </location>
</feature>
<protein>
    <recommendedName>
        <fullName evidence="11">Beta-1,4-galactosyltransferase</fullName>
        <ecNumber evidence="11">2.4.1.-</ecNumber>
    </recommendedName>
</protein>
<evidence type="ECO:0000256" key="6">
    <source>
        <dbReference type="ARBA" id="ARBA00022692"/>
    </source>
</evidence>
<dbReference type="SUPFAM" id="SSF53448">
    <property type="entry name" value="Nucleotide-diphospho-sugar transferases"/>
    <property type="match status" value="1"/>
</dbReference>
<evidence type="ECO:0000256" key="1">
    <source>
        <dbReference type="ARBA" id="ARBA00004606"/>
    </source>
</evidence>
<dbReference type="PANTHER" id="PTHR19300:SF57">
    <property type="entry name" value="BETA-1,4-N-ACETYLGALACTOSAMINYLTRANSFERASE"/>
    <property type="match status" value="1"/>
</dbReference>
<keyword evidence="9 11" id="KW-0472">Membrane</keyword>
<dbReference type="STRING" id="282301.A0A267FCH0"/>
<evidence type="ECO:0000256" key="2">
    <source>
        <dbReference type="ARBA" id="ARBA00004922"/>
    </source>
</evidence>
<keyword evidence="10 11" id="KW-0325">Glycoprotein</keyword>
<evidence type="ECO:0000256" key="7">
    <source>
        <dbReference type="ARBA" id="ARBA00022968"/>
    </source>
</evidence>
<evidence type="ECO:0000256" key="4">
    <source>
        <dbReference type="ARBA" id="ARBA00022676"/>
    </source>
</evidence>
<dbReference type="InterPro" id="IPR029044">
    <property type="entry name" value="Nucleotide-diphossugar_trans"/>
</dbReference>
<keyword evidence="6 11" id="KW-0812">Transmembrane</keyword>
<sequence>ASPSSSSRGSPAAAGSSRSDSGSLLASRVMTSWLGRLMSRRIRFGIAALVLYFCLHFLISRTLSLTFWPSSPSLLRKFDQVIVGMAANKATNKTYLATTVSPLATVSNSSPSTMPTLAPGSIRASGLVSSNLSSCPEDPPGLLGDKFTVLTDSSKAPSWLELEQSLPFVRHGGCQPDDCVAKQRVAIIVPYRNRDAHLRLLLLVLHPMLRRQQLNYRIFAIEQSGTTRFNRAMLFNIGFVEAGKIFQPDCFIFHDVDLLPEHDHNIYRCGSKPRHLSAAIDKFGYKLPYETIFGGACSLTSEQFRAVNGFSNVFFGWGGEDDDFRNRVAWAGFQVSRYPMSIARYKMIKHNRDTKNDPNPQRVNLINKGRKRWKEDGLSSLQYSLVGVQDRHVVYFITVEIPEAEVLRRAHLS</sequence>
<evidence type="ECO:0000256" key="8">
    <source>
        <dbReference type="ARBA" id="ARBA00022989"/>
    </source>
</evidence>
<feature type="transmembrane region" description="Helical" evidence="11">
    <location>
        <begin position="44"/>
        <end position="68"/>
    </location>
</feature>